<dbReference type="PANTHER" id="PTHR46377">
    <property type="entry name" value="DUAL SPECIFICITY PROTEIN PHOSPHATASE 19"/>
    <property type="match status" value="1"/>
</dbReference>
<dbReference type="InterPro" id="IPR029021">
    <property type="entry name" value="Prot-tyrosine_phosphatase-like"/>
</dbReference>
<dbReference type="PROSITE" id="PS00383">
    <property type="entry name" value="TYR_PHOSPHATASE_1"/>
    <property type="match status" value="1"/>
</dbReference>
<dbReference type="SMART" id="SM00195">
    <property type="entry name" value="DSPc"/>
    <property type="match status" value="1"/>
</dbReference>
<evidence type="ECO:0000313" key="6">
    <source>
        <dbReference type="Proteomes" id="UP001153636"/>
    </source>
</evidence>
<sequence>MSLLDSIKSKKKILKKTDTIVTQLDGKVYKETKNNLEIIGSASGFVIDTKPDKIPAKIVDNLYLGSQDCCDIEVLKTFNIKSVLSIGINAPEKYPNIMYKFVDCLDLPETNIDNILSESVPFIQSSIDNNKNILVHCNAGVSRSTSVIIGFLILNKGYTYSESYDICKTARGCIKPNEGFEKQLKLLRN</sequence>
<dbReference type="OrthoDB" id="10252009at2759"/>
<dbReference type="GO" id="GO:0008579">
    <property type="term" value="F:JUN kinase phosphatase activity"/>
    <property type="evidence" value="ECO:0007669"/>
    <property type="project" value="TreeGrafter"/>
</dbReference>
<evidence type="ECO:0000259" key="4">
    <source>
        <dbReference type="PROSITE" id="PS50056"/>
    </source>
</evidence>
<organism evidence="5 6">
    <name type="scientific">Psylliodes chrysocephalus</name>
    <dbReference type="NCBI Taxonomy" id="3402493"/>
    <lineage>
        <taxon>Eukaryota</taxon>
        <taxon>Metazoa</taxon>
        <taxon>Ecdysozoa</taxon>
        <taxon>Arthropoda</taxon>
        <taxon>Hexapoda</taxon>
        <taxon>Insecta</taxon>
        <taxon>Pterygota</taxon>
        <taxon>Neoptera</taxon>
        <taxon>Endopterygota</taxon>
        <taxon>Coleoptera</taxon>
        <taxon>Polyphaga</taxon>
        <taxon>Cucujiformia</taxon>
        <taxon>Chrysomeloidea</taxon>
        <taxon>Chrysomelidae</taxon>
        <taxon>Galerucinae</taxon>
        <taxon>Alticini</taxon>
        <taxon>Psylliodes</taxon>
    </lineage>
</organism>
<dbReference type="InterPro" id="IPR020422">
    <property type="entry name" value="TYR_PHOSPHATASE_DUAL_dom"/>
</dbReference>
<keyword evidence="1" id="KW-0378">Hydrolase</keyword>
<dbReference type="GO" id="GO:0005737">
    <property type="term" value="C:cytoplasm"/>
    <property type="evidence" value="ECO:0007669"/>
    <property type="project" value="TreeGrafter"/>
</dbReference>
<evidence type="ECO:0000259" key="3">
    <source>
        <dbReference type="PROSITE" id="PS50054"/>
    </source>
</evidence>
<protein>
    <recommendedName>
        <fullName evidence="7">Dual specificity protein phosphatase 19</fullName>
    </recommendedName>
</protein>
<dbReference type="Proteomes" id="UP001153636">
    <property type="component" value="Chromosome 16"/>
</dbReference>
<dbReference type="PROSITE" id="PS50056">
    <property type="entry name" value="TYR_PHOSPHATASE_2"/>
    <property type="match status" value="1"/>
</dbReference>
<reference evidence="5" key="1">
    <citation type="submission" date="2022-01" db="EMBL/GenBank/DDBJ databases">
        <authorList>
            <person name="King R."/>
        </authorList>
    </citation>
    <scope>NUCLEOTIDE SEQUENCE</scope>
</reference>
<evidence type="ECO:0000256" key="1">
    <source>
        <dbReference type="ARBA" id="ARBA00022801"/>
    </source>
</evidence>
<gene>
    <name evidence="5" type="ORF">PSYICH_LOCUS5033</name>
</gene>
<dbReference type="InterPro" id="IPR000387">
    <property type="entry name" value="Tyr_Pase_dom"/>
</dbReference>
<dbReference type="AlphaFoldDB" id="A0A9P0CTY5"/>
<dbReference type="SUPFAM" id="SSF52799">
    <property type="entry name" value="(Phosphotyrosine protein) phosphatases II"/>
    <property type="match status" value="1"/>
</dbReference>
<dbReference type="PROSITE" id="PS50054">
    <property type="entry name" value="TYR_PHOSPHATASE_DUAL"/>
    <property type="match status" value="1"/>
</dbReference>
<dbReference type="Gene3D" id="3.90.190.10">
    <property type="entry name" value="Protein tyrosine phosphatase superfamily"/>
    <property type="match status" value="1"/>
</dbReference>
<keyword evidence="6" id="KW-1185">Reference proteome</keyword>
<proteinExistence type="predicted"/>
<dbReference type="InterPro" id="IPR016130">
    <property type="entry name" value="Tyr_Pase_AS"/>
</dbReference>
<feature type="domain" description="Tyrosine-protein phosphatase" evidence="3">
    <location>
        <begin position="54"/>
        <end position="189"/>
    </location>
</feature>
<name>A0A9P0CTY5_9CUCU</name>
<feature type="domain" description="Tyrosine specific protein phosphatases" evidence="4">
    <location>
        <begin position="113"/>
        <end position="171"/>
    </location>
</feature>
<dbReference type="InterPro" id="IPR000340">
    <property type="entry name" value="Dual-sp_phosphatase_cat-dom"/>
</dbReference>
<dbReference type="CDD" id="cd14498">
    <property type="entry name" value="DSP"/>
    <property type="match status" value="1"/>
</dbReference>
<evidence type="ECO:0000256" key="2">
    <source>
        <dbReference type="ARBA" id="ARBA00022912"/>
    </source>
</evidence>
<dbReference type="PANTHER" id="PTHR46377:SF1">
    <property type="entry name" value="DUAL SPECIFICITY PROTEIN PHOSPHATASE 19"/>
    <property type="match status" value="1"/>
</dbReference>
<dbReference type="EMBL" id="OV651828">
    <property type="protein sequence ID" value="CAH1104201.1"/>
    <property type="molecule type" value="Genomic_DNA"/>
</dbReference>
<dbReference type="Pfam" id="PF00782">
    <property type="entry name" value="DSPc"/>
    <property type="match status" value="1"/>
</dbReference>
<evidence type="ECO:0000313" key="5">
    <source>
        <dbReference type="EMBL" id="CAH1104201.1"/>
    </source>
</evidence>
<accession>A0A9P0CTY5</accession>
<evidence type="ECO:0008006" key="7">
    <source>
        <dbReference type="Google" id="ProtNLM"/>
    </source>
</evidence>
<keyword evidence="2" id="KW-0904">Protein phosphatase</keyword>